<dbReference type="Proteomes" id="UP000703661">
    <property type="component" value="Unassembled WGS sequence"/>
</dbReference>
<evidence type="ECO:0000313" key="2">
    <source>
        <dbReference type="EMBL" id="KAG0017983.1"/>
    </source>
</evidence>
<reference evidence="2" key="1">
    <citation type="journal article" date="2020" name="Fungal Divers.">
        <title>Resolving the Mortierellaceae phylogeny through synthesis of multi-gene phylogenetics and phylogenomics.</title>
        <authorList>
            <person name="Vandepol N."/>
            <person name="Liber J."/>
            <person name="Desiro A."/>
            <person name="Na H."/>
            <person name="Kennedy M."/>
            <person name="Barry K."/>
            <person name="Grigoriev I.V."/>
            <person name="Miller A.N."/>
            <person name="O'Donnell K."/>
            <person name="Stajich J.E."/>
            <person name="Bonito G."/>
        </authorList>
    </citation>
    <scope>NUCLEOTIDE SEQUENCE</scope>
    <source>
        <strain evidence="2">NRRL 2769</strain>
    </source>
</reference>
<gene>
    <name evidence="2" type="ORF">BGZ80_007681</name>
</gene>
<dbReference type="EMBL" id="JAAAID010000398">
    <property type="protein sequence ID" value="KAG0017983.1"/>
    <property type="molecule type" value="Genomic_DNA"/>
</dbReference>
<feature type="region of interest" description="Disordered" evidence="1">
    <location>
        <begin position="77"/>
        <end position="96"/>
    </location>
</feature>
<proteinExistence type="predicted"/>
<comment type="caution">
    <text evidence="2">The sequence shown here is derived from an EMBL/GenBank/DDBJ whole genome shotgun (WGS) entry which is preliminary data.</text>
</comment>
<dbReference type="AlphaFoldDB" id="A0A9P6MZC3"/>
<keyword evidence="3" id="KW-1185">Reference proteome</keyword>
<protein>
    <submittedName>
        <fullName evidence="2">Uncharacterized protein</fullName>
    </submittedName>
</protein>
<accession>A0A9P6MZC3</accession>
<evidence type="ECO:0000256" key="1">
    <source>
        <dbReference type="SAM" id="MobiDB-lite"/>
    </source>
</evidence>
<sequence length="177" mass="19399">MNIITPVLNPKSGSGLERLMYHMIYTRDNKHDSLNDPDNITDAEIGLPTTQWTGAGRGTTAPVAGRFTARVLGRWRAQRENRPQPSESAEQGNTSDIVQLEIFDSLPVYEGPPSSSNANITMELNPQGQMVASDEAGLSMPPEYAQQPPEYTPQTLPSISIALPVVSELEQQDIPRL</sequence>
<evidence type="ECO:0000313" key="3">
    <source>
        <dbReference type="Proteomes" id="UP000703661"/>
    </source>
</evidence>
<feature type="compositionally biased region" description="Polar residues" evidence="1">
    <location>
        <begin position="83"/>
        <end position="96"/>
    </location>
</feature>
<feature type="region of interest" description="Disordered" evidence="1">
    <location>
        <begin position="133"/>
        <end position="155"/>
    </location>
</feature>
<organism evidence="2 3">
    <name type="scientific">Entomortierella chlamydospora</name>
    <dbReference type="NCBI Taxonomy" id="101097"/>
    <lineage>
        <taxon>Eukaryota</taxon>
        <taxon>Fungi</taxon>
        <taxon>Fungi incertae sedis</taxon>
        <taxon>Mucoromycota</taxon>
        <taxon>Mortierellomycotina</taxon>
        <taxon>Mortierellomycetes</taxon>
        <taxon>Mortierellales</taxon>
        <taxon>Mortierellaceae</taxon>
        <taxon>Entomortierella</taxon>
    </lineage>
</organism>
<name>A0A9P6MZC3_9FUNG</name>